<gene>
    <name evidence="3" type="ORF">H8Z76_06110</name>
</gene>
<dbReference type="PROSITE" id="PS50887">
    <property type="entry name" value="GGDEF"/>
    <property type="match status" value="1"/>
</dbReference>
<evidence type="ECO:0000313" key="3">
    <source>
        <dbReference type="EMBL" id="MBC5753606.1"/>
    </source>
</evidence>
<feature type="transmembrane region" description="Helical" evidence="1">
    <location>
        <begin position="20"/>
        <end position="41"/>
    </location>
</feature>
<feature type="domain" description="GGDEF" evidence="2">
    <location>
        <begin position="217"/>
        <end position="343"/>
    </location>
</feature>
<dbReference type="SMART" id="SM00267">
    <property type="entry name" value="GGDEF"/>
    <property type="match status" value="1"/>
</dbReference>
<keyword evidence="4" id="KW-1185">Reference proteome</keyword>
<protein>
    <submittedName>
        <fullName evidence="3">GGDEF domain-containing protein</fullName>
    </submittedName>
</protein>
<feature type="transmembrane region" description="Helical" evidence="1">
    <location>
        <begin position="48"/>
        <end position="65"/>
    </location>
</feature>
<dbReference type="NCBIfam" id="TIGR00254">
    <property type="entry name" value="GGDEF"/>
    <property type="match status" value="1"/>
</dbReference>
<feature type="transmembrane region" description="Helical" evidence="1">
    <location>
        <begin position="148"/>
        <end position="169"/>
    </location>
</feature>
<name>A0ABR7I9K9_9FIRM</name>
<dbReference type="Proteomes" id="UP000621540">
    <property type="component" value="Unassembled WGS sequence"/>
</dbReference>
<dbReference type="InterPro" id="IPR043128">
    <property type="entry name" value="Rev_trsase/Diguanyl_cyclase"/>
</dbReference>
<feature type="transmembrane region" description="Helical" evidence="1">
    <location>
        <begin position="103"/>
        <end position="128"/>
    </location>
</feature>
<evidence type="ECO:0000313" key="4">
    <source>
        <dbReference type="Proteomes" id="UP000621540"/>
    </source>
</evidence>
<dbReference type="EMBL" id="JACOQH010000003">
    <property type="protein sequence ID" value="MBC5753606.1"/>
    <property type="molecule type" value="Genomic_DNA"/>
</dbReference>
<dbReference type="InterPro" id="IPR050469">
    <property type="entry name" value="Diguanylate_Cyclase"/>
</dbReference>
<comment type="caution">
    <text evidence="3">The sequence shown here is derived from an EMBL/GenBank/DDBJ whole genome shotgun (WGS) entry which is preliminary data.</text>
</comment>
<evidence type="ECO:0000256" key="1">
    <source>
        <dbReference type="SAM" id="Phobius"/>
    </source>
</evidence>
<reference evidence="3 4" key="1">
    <citation type="submission" date="2020-08" db="EMBL/GenBank/DDBJ databases">
        <title>Genome public.</title>
        <authorList>
            <person name="Liu C."/>
            <person name="Sun Q."/>
        </authorList>
    </citation>
    <scope>NUCLEOTIDE SEQUENCE [LARGE SCALE GENOMIC DNA]</scope>
    <source>
        <strain evidence="3 4">BX0805</strain>
    </source>
</reference>
<evidence type="ECO:0000259" key="2">
    <source>
        <dbReference type="PROSITE" id="PS50887"/>
    </source>
</evidence>
<sequence>MSKQEFYQAKYEYYRSMNMWVVIAACVLSVAYFFSDCYLFGRFTTATLLARMAIILPFLVFMWANKRTKDYRIMVTMTYVFGHSVMWCTIWACYYLEDLRYACVGFFIILFCSFILGIAAPISGAVVGQGFLFVDISIANTFLHYPDFAMMFLLGIPLYIGICVFDVAIERTFRDQLVMKKKLEENLKHDMLTGAYNRNLLTSLVDEGNHFVRDAGEQMAVALYDLDKFKHVNDTYGHVAGDEVLVKVTEAVRSKLNPSEYLVRWGGEEFIIVMKNRDGNFKAHVQEFRKAVEQLELAVGKITISIGVAVYDGGDYQKTIKNADTALYEAKNNGRNQVVIYQE</sequence>
<dbReference type="Pfam" id="PF00990">
    <property type="entry name" value="GGDEF"/>
    <property type="match status" value="1"/>
</dbReference>
<accession>A0ABR7I9K9</accession>
<dbReference type="PANTHER" id="PTHR45138">
    <property type="entry name" value="REGULATORY COMPONENTS OF SENSORY TRANSDUCTION SYSTEM"/>
    <property type="match status" value="1"/>
</dbReference>
<dbReference type="InterPro" id="IPR000160">
    <property type="entry name" value="GGDEF_dom"/>
</dbReference>
<feature type="transmembrane region" description="Helical" evidence="1">
    <location>
        <begin position="71"/>
        <end position="96"/>
    </location>
</feature>
<dbReference type="Gene3D" id="3.30.70.270">
    <property type="match status" value="1"/>
</dbReference>
<organism evidence="3 4">
    <name type="scientific">Roseburia yibonii</name>
    <dbReference type="NCBI Taxonomy" id="2763063"/>
    <lineage>
        <taxon>Bacteria</taxon>
        <taxon>Bacillati</taxon>
        <taxon>Bacillota</taxon>
        <taxon>Clostridia</taxon>
        <taxon>Lachnospirales</taxon>
        <taxon>Lachnospiraceae</taxon>
        <taxon>Roseburia</taxon>
    </lineage>
</organism>
<dbReference type="PROSITE" id="PS51257">
    <property type="entry name" value="PROKAR_LIPOPROTEIN"/>
    <property type="match status" value="1"/>
</dbReference>
<keyword evidence="1" id="KW-1133">Transmembrane helix</keyword>
<proteinExistence type="predicted"/>
<dbReference type="InterPro" id="IPR029787">
    <property type="entry name" value="Nucleotide_cyclase"/>
</dbReference>
<dbReference type="PANTHER" id="PTHR45138:SF9">
    <property type="entry name" value="DIGUANYLATE CYCLASE DGCM-RELATED"/>
    <property type="match status" value="1"/>
</dbReference>
<dbReference type="CDD" id="cd01949">
    <property type="entry name" value="GGDEF"/>
    <property type="match status" value="1"/>
</dbReference>
<keyword evidence="1" id="KW-0472">Membrane</keyword>
<dbReference type="SUPFAM" id="SSF55073">
    <property type="entry name" value="Nucleotide cyclase"/>
    <property type="match status" value="1"/>
</dbReference>
<dbReference type="RefSeq" id="WP_022514260.1">
    <property type="nucleotide sequence ID" value="NZ_JACOQH010000003.1"/>
</dbReference>
<keyword evidence="1" id="KW-0812">Transmembrane</keyword>